<dbReference type="CDD" id="cd07983">
    <property type="entry name" value="LPLAT_DUF374-like"/>
    <property type="match status" value="1"/>
</dbReference>
<proteinExistence type="predicted"/>
<dbReference type="PATRIC" id="fig|1121439.3.peg.2928"/>
<evidence type="ECO:0000313" key="3">
    <source>
        <dbReference type="Proteomes" id="UP000014975"/>
    </source>
</evidence>
<reference evidence="2 3" key="1">
    <citation type="journal article" date="2013" name="Genome Announc.">
        <title>Draft genome sequences for three mercury-methylating, sulfate-reducing bacteria.</title>
        <authorList>
            <person name="Brown S.D."/>
            <person name="Hurt R.A.Jr."/>
            <person name="Gilmour C.C."/>
            <person name="Elias D.A."/>
        </authorList>
    </citation>
    <scope>NUCLEOTIDE SEQUENCE [LARGE SCALE GENOMIC DNA]</scope>
    <source>
        <strain evidence="2 3">DSM 16529</strain>
    </source>
</reference>
<dbReference type="AlphaFoldDB" id="S7T1I1"/>
<dbReference type="RefSeq" id="WP_020888237.1">
    <property type="nucleotide sequence ID" value="NZ_ATHI01000032.1"/>
</dbReference>
<gene>
    <name evidence="2" type="ORF">dsat_1541</name>
</gene>
<dbReference type="eggNOG" id="COG2121">
    <property type="taxonomic scope" value="Bacteria"/>
</dbReference>
<evidence type="ECO:0000259" key="1">
    <source>
        <dbReference type="Pfam" id="PF04028"/>
    </source>
</evidence>
<dbReference type="STRING" id="1121439.dsat_1541"/>
<organism evidence="2 3">
    <name type="scientific">Alkalidesulfovibrio alkalitolerans DSM 16529</name>
    <dbReference type="NCBI Taxonomy" id="1121439"/>
    <lineage>
        <taxon>Bacteria</taxon>
        <taxon>Pseudomonadati</taxon>
        <taxon>Thermodesulfobacteriota</taxon>
        <taxon>Desulfovibrionia</taxon>
        <taxon>Desulfovibrionales</taxon>
        <taxon>Desulfovibrionaceae</taxon>
        <taxon>Alkalidesulfovibrio</taxon>
    </lineage>
</organism>
<comment type="caution">
    <text evidence="2">The sequence shown here is derived from an EMBL/GenBank/DDBJ whole genome shotgun (WGS) entry which is preliminary data.</text>
</comment>
<sequence length="212" mass="23776">MAVKLDPKLLGRLIAWVYRLWCATLRYEPIGQEALAAHQAQGKRLVYCLWHDELFALTGLGIRQQHRLVTVVSQSRDGEFLAQIINRLGYATARGSSRRGGLQAMREAIQLMRDDGRDAVITVDGPKGPRHKPKEGAIYIASKVGGLIVPVRLVMHTRFVFTKSWDRFQLPLPFSRVTIHFGEAYAPKEGKLDAAAMAEECTRLEERLGALV</sequence>
<name>S7T1I1_9BACT</name>
<keyword evidence="3" id="KW-1185">Reference proteome</keyword>
<dbReference type="InterPro" id="IPR007172">
    <property type="entry name" value="DUF374"/>
</dbReference>
<evidence type="ECO:0000313" key="2">
    <source>
        <dbReference type="EMBL" id="EPR30401.1"/>
    </source>
</evidence>
<accession>S7T1I1</accession>
<dbReference type="Pfam" id="PF04028">
    <property type="entry name" value="DUF374"/>
    <property type="match status" value="1"/>
</dbReference>
<feature type="domain" description="DUF374" evidence="1">
    <location>
        <begin position="64"/>
        <end position="130"/>
    </location>
</feature>
<dbReference type="Proteomes" id="UP000014975">
    <property type="component" value="Unassembled WGS sequence"/>
</dbReference>
<dbReference type="EMBL" id="ATHI01000032">
    <property type="protein sequence ID" value="EPR30401.1"/>
    <property type="molecule type" value="Genomic_DNA"/>
</dbReference>
<dbReference type="OrthoDB" id="9810508at2"/>
<protein>
    <recommendedName>
        <fullName evidence="1">DUF374 domain-containing protein</fullName>
    </recommendedName>
</protein>